<dbReference type="Proteomes" id="UP001500280">
    <property type="component" value="Unassembled WGS sequence"/>
</dbReference>
<dbReference type="SUPFAM" id="SSF55729">
    <property type="entry name" value="Acyl-CoA N-acyltransferases (Nat)"/>
    <property type="match status" value="1"/>
</dbReference>
<gene>
    <name evidence="4" type="ORF">GCM10009745_03670</name>
</gene>
<dbReference type="InterPro" id="IPR000182">
    <property type="entry name" value="GNAT_dom"/>
</dbReference>
<dbReference type="Gene3D" id="3.40.630.30">
    <property type="match status" value="1"/>
</dbReference>
<dbReference type="PANTHER" id="PTHR43072">
    <property type="entry name" value="N-ACETYLTRANSFERASE"/>
    <property type="match status" value="1"/>
</dbReference>
<dbReference type="PANTHER" id="PTHR43072:SF23">
    <property type="entry name" value="UPF0039 PROTEIN C11D3.02C"/>
    <property type="match status" value="1"/>
</dbReference>
<dbReference type="CDD" id="cd04301">
    <property type="entry name" value="NAT_SF"/>
    <property type="match status" value="1"/>
</dbReference>
<protein>
    <submittedName>
        <fullName evidence="4">GNAT family N-acetyltransferase</fullName>
    </submittedName>
</protein>
<dbReference type="Pfam" id="PF13420">
    <property type="entry name" value="Acetyltransf_4"/>
    <property type="match status" value="1"/>
</dbReference>
<proteinExistence type="predicted"/>
<organism evidence="4 5">
    <name type="scientific">Kribbella yunnanensis</name>
    <dbReference type="NCBI Taxonomy" id="190194"/>
    <lineage>
        <taxon>Bacteria</taxon>
        <taxon>Bacillati</taxon>
        <taxon>Actinomycetota</taxon>
        <taxon>Actinomycetes</taxon>
        <taxon>Propionibacteriales</taxon>
        <taxon>Kribbellaceae</taxon>
        <taxon>Kribbella</taxon>
    </lineage>
</organism>
<evidence type="ECO:0000256" key="1">
    <source>
        <dbReference type="ARBA" id="ARBA00022679"/>
    </source>
</evidence>
<evidence type="ECO:0000313" key="5">
    <source>
        <dbReference type="Proteomes" id="UP001500280"/>
    </source>
</evidence>
<evidence type="ECO:0000256" key="2">
    <source>
        <dbReference type="ARBA" id="ARBA00023315"/>
    </source>
</evidence>
<sequence>MHGRGERVGEIHSCHYSDSYGYYRYMIRDAGPEDAAACAAIYAPYVTDTAITFETEPPTPEEMGARIKQALETHAWVVFEDAGQVTGYAYAGPMKPRAAYRWSCEVSVYLELGRRRTGAGRALYEALFERLIARGYRTAIAGMTLPNDASVGLHKALGFEPIGTYRNIGWKLGGWHDVAWGQRPLAVLPDPPEEPS</sequence>
<dbReference type="InterPro" id="IPR016181">
    <property type="entry name" value="Acyl_CoA_acyltransferase"/>
</dbReference>
<name>A0ABP4RZS3_9ACTN</name>
<reference evidence="5" key="1">
    <citation type="journal article" date="2019" name="Int. J. Syst. Evol. Microbiol.">
        <title>The Global Catalogue of Microorganisms (GCM) 10K type strain sequencing project: providing services to taxonomists for standard genome sequencing and annotation.</title>
        <authorList>
            <consortium name="The Broad Institute Genomics Platform"/>
            <consortium name="The Broad Institute Genome Sequencing Center for Infectious Disease"/>
            <person name="Wu L."/>
            <person name="Ma J."/>
        </authorList>
    </citation>
    <scope>NUCLEOTIDE SEQUENCE [LARGE SCALE GENOMIC DNA]</scope>
    <source>
        <strain evidence="5">JCM 14307</strain>
    </source>
</reference>
<keyword evidence="1" id="KW-0808">Transferase</keyword>
<evidence type="ECO:0000259" key="3">
    <source>
        <dbReference type="PROSITE" id="PS51186"/>
    </source>
</evidence>
<feature type="domain" description="N-acetyltransferase" evidence="3">
    <location>
        <begin position="25"/>
        <end position="186"/>
    </location>
</feature>
<keyword evidence="2" id="KW-0012">Acyltransferase</keyword>
<dbReference type="PROSITE" id="PS51186">
    <property type="entry name" value="GNAT"/>
    <property type="match status" value="1"/>
</dbReference>
<dbReference type="EMBL" id="BAAANF010000002">
    <property type="protein sequence ID" value="GAA1665119.1"/>
    <property type="molecule type" value="Genomic_DNA"/>
</dbReference>
<keyword evidence="5" id="KW-1185">Reference proteome</keyword>
<comment type="caution">
    <text evidence="4">The sequence shown here is derived from an EMBL/GenBank/DDBJ whole genome shotgun (WGS) entry which is preliminary data.</text>
</comment>
<evidence type="ECO:0000313" key="4">
    <source>
        <dbReference type="EMBL" id="GAA1665119.1"/>
    </source>
</evidence>
<accession>A0ABP4RZS3</accession>